<feature type="compositionally biased region" description="Basic and acidic residues" evidence="1">
    <location>
        <begin position="266"/>
        <end position="275"/>
    </location>
</feature>
<proteinExistence type="predicted"/>
<comment type="caution">
    <text evidence="3">The sequence shown here is derived from an EMBL/GenBank/DDBJ whole genome shotgun (WGS) entry which is preliminary data.</text>
</comment>
<organism evidence="3 4">
    <name type="scientific">Lithospermum erythrorhizon</name>
    <name type="common">Purple gromwell</name>
    <name type="synonym">Lithospermum officinale var. erythrorhizon</name>
    <dbReference type="NCBI Taxonomy" id="34254"/>
    <lineage>
        <taxon>Eukaryota</taxon>
        <taxon>Viridiplantae</taxon>
        <taxon>Streptophyta</taxon>
        <taxon>Embryophyta</taxon>
        <taxon>Tracheophyta</taxon>
        <taxon>Spermatophyta</taxon>
        <taxon>Magnoliopsida</taxon>
        <taxon>eudicotyledons</taxon>
        <taxon>Gunneridae</taxon>
        <taxon>Pentapetalae</taxon>
        <taxon>asterids</taxon>
        <taxon>lamiids</taxon>
        <taxon>Boraginales</taxon>
        <taxon>Boraginaceae</taxon>
        <taxon>Boraginoideae</taxon>
        <taxon>Lithospermeae</taxon>
        <taxon>Lithospermum</taxon>
    </lineage>
</organism>
<dbReference type="Proteomes" id="UP001454036">
    <property type="component" value="Unassembled WGS sequence"/>
</dbReference>
<dbReference type="EMBL" id="BAABME010010176">
    <property type="protein sequence ID" value="GAA0176516.1"/>
    <property type="molecule type" value="Genomic_DNA"/>
</dbReference>
<evidence type="ECO:0000259" key="2">
    <source>
        <dbReference type="Pfam" id="PF03732"/>
    </source>
</evidence>
<sequence length="311" mass="36008">MPKFKTYDGMGDPSNHIKAYDSQLSFWENLVDLFMEKFGASIITEQDEEELMSLKQKLGEPLRDYSNRFQRVLTYIPSIDKKVSMVAFFHGLQFGPLKQRLVLEPVTNVHQLSQLTVKYIKLGEAKNVAEGAIEVHPRSELRRSPKRKPVWGRLQKNPKKRQFPSEAQMGMSPRRENGRVRHPREPIYTSYTSLRTSIGKVYTQMEDRKLLPKPQKLRSPPNRRDLKLFCEYHKGHGHDTNDCRLLKAEFEKLIRRGHLKEFVRERSPRPLRDSPSRNVKLRSQSSPRITGRIDMISGGLAGGGNTSNSRK</sequence>
<evidence type="ECO:0000313" key="3">
    <source>
        <dbReference type="EMBL" id="GAA0176516.1"/>
    </source>
</evidence>
<dbReference type="PANTHER" id="PTHR33223">
    <property type="entry name" value="CCHC-TYPE DOMAIN-CONTAINING PROTEIN"/>
    <property type="match status" value="1"/>
</dbReference>
<keyword evidence="4" id="KW-1185">Reference proteome</keyword>
<dbReference type="PANTHER" id="PTHR33223:SF10">
    <property type="entry name" value="AMINOTRANSFERASE-LIKE PLANT MOBILE DOMAIN-CONTAINING PROTEIN"/>
    <property type="match status" value="1"/>
</dbReference>
<name>A0AAV3RL94_LITER</name>
<protein>
    <recommendedName>
        <fullName evidence="2">Retrotransposon gag domain-containing protein</fullName>
    </recommendedName>
</protein>
<reference evidence="3 4" key="1">
    <citation type="submission" date="2024-01" db="EMBL/GenBank/DDBJ databases">
        <title>The complete chloroplast genome sequence of Lithospermum erythrorhizon: insights into the phylogenetic relationship among Boraginaceae species and the maternal lineages of purple gromwells.</title>
        <authorList>
            <person name="Okada T."/>
            <person name="Watanabe K."/>
        </authorList>
    </citation>
    <scope>NUCLEOTIDE SEQUENCE [LARGE SCALE GENOMIC DNA]</scope>
</reference>
<accession>A0AAV3RL94</accession>
<dbReference type="Pfam" id="PF03732">
    <property type="entry name" value="Retrotrans_gag"/>
    <property type="match status" value="1"/>
</dbReference>
<feature type="domain" description="Retrotransposon gag" evidence="2">
    <location>
        <begin position="24"/>
        <end position="93"/>
    </location>
</feature>
<dbReference type="InterPro" id="IPR005162">
    <property type="entry name" value="Retrotrans_gag_dom"/>
</dbReference>
<evidence type="ECO:0000256" key="1">
    <source>
        <dbReference type="SAM" id="MobiDB-lite"/>
    </source>
</evidence>
<evidence type="ECO:0000313" key="4">
    <source>
        <dbReference type="Proteomes" id="UP001454036"/>
    </source>
</evidence>
<gene>
    <name evidence="3" type="ORF">LIER_29494</name>
</gene>
<feature type="region of interest" description="Disordered" evidence="1">
    <location>
        <begin position="154"/>
        <end position="180"/>
    </location>
</feature>
<dbReference type="AlphaFoldDB" id="A0AAV3RL94"/>
<feature type="region of interest" description="Disordered" evidence="1">
    <location>
        <begin position="266"/>
        <end position="311"/>
    </location>
</feature>